<gene>
    <name evidence="6" type="ORF">D9757_015436</name>
</gene>
<evidence type="ECO:0000256" key="3">
    <source>
        <dbReference type="ARBA" id="ARBA00022801"/>
    </source>
</evidence>
<dbReference type="GO" id="GO:0016926">
    <property type="term" value="P:protein desumoylation"/>
    <property type="evidence" value="ECO:0007669"/>
    <property type="project" value="TreeGrafter"/>
</dbReference>
<evidence type="ECO:0000313" key="6">
    <source>
        <dbReference type="EMBL" id="KAF5344434.1"/>
    </source>
</evidence>
<comment type="caution">
    <text evidence="6">The sequence shown here is derived from an EMBL/GenBank/DDBJ whole genome shotgun (WGS) entry which is preliminary data.</text>
</comment>
<keyword evidence="4" id="KW-0788">Thiol protease</keyword>
<dbReference type="AlphaFoldDB" id="A0A8H5CMF1"/>
<keyword evidence="3" id="KW-0378">Hydrolase</keyword>
<dbReference type="GO" id="GO:0016929">
    <property type="term" value="F:deSUMOylase activity"/>
    <property type="evidence" value="ECO:0007669"/>
    <property type="project" value="TreeGrafter"/>
</dbReference>
<evidence type="ECO:0000256" key="2">
    <source>
        <dbReference type="ARBA" id="ARBA00022670"/>
    </source>
</evidence>
<keyword evidence="7" id="KW-1185">Reference proteome</keyword>
<keyword evidence="2" id="KW-0645">Protease</keyword>
<proteinExistence type="inferred from homology"/>
<dbReference type="Pfam" id="PF02902">
    <property type="entry name" value="Peptidase_C48"/>
    <property type="match status" value="1"/>
</dbReference>
<organism evidence="6 7">
    <name type="scientific">Collybiopsis confluens</name>
    <dbReference type="NCBI Taxonomy" id="2823264"/>
    <lineage>
        <taxon>Eukaryota</taxon>
        <taxon>Fungi</taxon>
        <taxon>Dikarya</taxon>
        <taxon>Basidiomycota</taxon>
        <taxon>Agaricomycotina</taxon>
        <taxon>Agaricomycetes</taxon>
        <taxon>Agaricomycetidae</taxon>
        <taxon>Agaricales</taxon>
        <taxon>Marasmiineae</taxon>
        <taxon>Omphalotaceae</taxon>
        <taxon>Collybiopsis</taxon>
    </lineage>
</organism>
<feature type="domain" description="Ubiquitin-like protease family profile" evidence="5">
    <location>
        <begin position="74"/>
        <end position="268"/>
    </location>
</feature>
<dbReference type="Gene3D" id="3.40.395.10">
    <property type="entry name" value="Adenoviral Proteinase, Chain A"/>
    <property type="match status" value="1"/>
</dbReference>
<reference evidence="6 7" key="1">
    <citation type="journal article" date="2020" name="ISME J.">
        <title>Uncovering the hidden diversity of litter-decomposition mechanisms in mushroom-forming fungi.</title>
        <authorList>
            <person name="Floudas D."/>
            <person name="Bentzer J."/>
            <person name="Ahren D."/>
            <person name="Johansson T."/>
            <person name="Persson P."/>
            <person name="Tunlid A."/>
        </authorList>
    </citation>
    <scope>NUCLEOTIDE SEQUENCE [LARGE SCALE GENOMIC DNA]</scope>
    <source>
        <strain evidence="6 7">CBS 406.79</strain>
    </source>
</reference>
<protein>
    <recommendedName>
        <fullName evidence="5">Ubiquitin-like protease family profile domain-containing protein</fullName>
    </recommendedName>
</protein>
<name>A0A8H5CMF1_9AGAR</name>
<dbReference type="GO" id="GO:0006508">
    <property type="term" value="P:proteolysis"/>
    <property type="evidence" value="ECO:0007669"/>
    <property type="project" value="UniProtKB-KW"/>
</dbReference>
<dbReference type="EMBL" id="JAACJN010000406">
    <property type="protein sequence ID" value="KAF5344434.1"/>
    <property type="molecule type" value="Genomic_DNA"/>
</dbReference>
<dbReference type="InterPro" id="IPR038765">
    <property type="entry name" value="Papain-like_cys_pep_sf"/>
</dbReference>
<dbReference type="PANTHER" id="PTHR12606:SF153">
    <property type="entry name" value="ULP1 PROTEASE FAMILY, CARBOXY-TERMINAL DOMAIN PROTEIN"/>
    <property type="match status" value="1"/>
</dbReference>
<dbReference type="Proteomes" id="UP000518752">
    <property type="component" value="Unassembled WGS sequence"/>
</dbReference>
<dbReference type="InterPro" id="IPR003653">
    <property type="entry name" value="Peptidase_C48_C"/>
</dbReference>
<dbReference type="PROSITE" id="PS50600">
    <property type="entry name" value="ULP_PROTEASE"/>
    <property type="match status" value="1"/>
</dbReference>
<dbReference type="GO" id="GO:0005634">
    <property type="term" value="C:nucleus"/>
    <property type="evidence" value="ECO:0007669"/>
    <property type="project" value="TreeGrafter"/>
</dbReference>
<comment type="similarity">
    <text evidence="1">Belongs to the peptidase C48 family.</text>
</comment>
<evidence type="ECO:0000256" key="1">
    <source>
        <dbReference type="ARBA" id="ARBA00005234"/>
    </source>
</evidence>
<evidence type="ECO:0000256" key="4">
    <source>
        <dbReference type="ARBA" id="ARBA00022807"/>
    </source>
</evidence>
<evidence type="ECO:0000259" key="5">
    <source>
        <dbReference type="PROSITE" id="PS50600"/>
    </source>
</evidence>
<dbReference type="OrthoDB" id="3052212at2759"/>
<accession>A0A8H5CMF1</accession>
<evidence type="ECO:0000313" key="7">
    <source>
        <dbReference type="Proteomes" id="UP000518752"/>
    </source>
</evidence>
<sequence>MAFGNLRLLNECIAVKKINMENHYSRVLDAHPEKAEEMLRNLMHDVRPLFSLIRSSTQVEQARNSPYHRWNKLPHVTFSHFSTLGVARWVDDFIINHFITKWCKTGTTLGLSTFFACKHLFQQVTCINAKSGALTLEDQSQVLRWCRKAVQNLCHHPSWDAVFIPIHEGSCHWYSAWIDFSRKRIEIYDSLREVCTTNRPKPLLLRKNTSLMLVLMWLTEVLSHMRGVPVRLSNNPGTDWTFDSHSEVYFQPNAYDCGVHILWHLRHIIEFRQIRNKQEHHCEDRFSFRDNMAGKRLRLAQDILRDCEL</sequence>
<dbReference type="SUPFAM" id="SSF54001">
    <property type="entry name" value="Cysteine proteinases"/>
    <property type="match status" value="1"/>
</dbReference>
<dbReference type="PANTHER" id="PTHR12606">
    <property type="entry name" value="SENTRIN/SUMO-SPECIFIC PROTEASE"/>
    <property type="match status" value="1"/>
</dbReference>